<dbReference type="SUPFAM" id="SSF52540">
    <property type="entry name" value="P-loop containing nucleoside triphosphate hydrolases"/>
    <property type="match status" value="1"/>
</dbReference>
<organism evidence="4 5">
    <name type="scientific">Gordonia hirsuta DSM 44140 = NBRC 16056</name>
    <dbReference type="NCBI Taxonomy" id="1121927"/>
    <lineage>
        <taxon>Bacteria</taxon>
        <taxon>Bacillati</taxon>
        <taxon>Actinomycetota</taxon>
        <taxon>Actinomycetes</taxon>
        <taxon>Mycobacteriales</taxon>
        <taxon>Gordoniaceae</taxon>
        <taxon>Gordonia</taxon>
    </lineage>
</organism>
<dbReference type="GO" id="GO:0005524">
    <property type="term" value="F:ATP binding"/>
    <property type="evidence" value="ECO:0007669"/>
    <property type="project" value="UniProtKB-KW"/>
</dbReference>
<dbReference type="AlphaFoldDB" id="L7L9M5"/>
<dbReference type="EMBL" id="BANT01000019">
    <property type="protein sequence ID" value="GAC57446.1"/>
    <property type="molecule type" value="Genomic_DNA"/>
</dbReference>
<protein>
    <submittedName>
        <fullName evidence="4">Putative ABC transporter ATP-binding protein</fullName>
    </submittedName>
</protein>
<dbReference type="InterPro" id="IPR017871">
    <property type="entry name" value="ABC_transporter-like_CS"/>
</dbReference>
<reference evidence="4 5" key="1">
    <citation type="submission" date="2012-12" db="EMBL/GenBank/DDBJ databases">
        <title>Whole genome shotgun sequence of Gordonia hirsuta NBRC 16056.</title>
        <authorList>
            <person name="Isaki-Nakamura S."/>
            <person name="Hosoyama A."/>
            <person name="Tsuchikane K."/>
            <person name="Katsumata H."/>
            <person name="Baba S."/>
            <person name="Yamazaki S."/>
            <person name="Fujita N."/>
        </authorList>
    </citation>
    <scope>NUCLEOTIDE SEQUENCE [LARGE SCALE GENOMIC DNA]</scope>
    <source>
        <strain evidence="4 5">NBRC 16056</strain>
    </source>
</reference>
<evidence type="ECO:0000313" key="4">
    <source>
        <dbReference type="EMBL" id="GAC57446.1"/>
    </source>
</evidence>
<evidence type="ECO:0000259" key="3">
    <source>
        <dbReference type="PROSITE" id="PS50893"/>
    </source>
</evidence>
<dbReference type="PANTHER" id="PTHR43038:SF3">
    <property type="entry name" value="ABC TRANSPORTER G FAMILY MEMBER 20 ISOFORM X1"/>
    <property type="match status" value="1"/>
</dbReference>
<keyword evidence="1" id="KW-0547">Nucleotide-binding</keyword>
<dbReference type="InterPro" id="IPR003439">
    <property type="entry name" value="ABC_transporter-like_ATP-bd"/>
</dbReference>
<evidence type="ECO:0000256" key="2">
    <source>
        <dbReference type="ARBA" id="ARBA00022840"/>
    </source>
</evidence>
<dbReference type="InterPro" id="IPR003593">
    <property type="entry name" value="AAA+_ATPase"/>
</dbReference>
<comment type="caution">
    <text evidence="4">The sequence shown here is derived from an EMBL/GenBank/DDBJ whole genome shotgun (WGS) entry which is preliminary data.</text>
</comment>
<evidence type="ECO:0000313" key="5">
    <source>
        <dbReference type="Proteomes" id="UP000053405"/>
    </source>
</evidence>
<keyword evidence="2 4" id="KW-0067">ATP-binding</keyword>
<feature type="domain" description="ABC transporter" evidence="3">
    <location>
        <begin position="7"/>
        <end position="229"/>
    </location>
</feature>
<accession>L7L9M5</accession>
<dbReference type="PROSITE" id="PS50893">
    <property type="entry name" value="ABC_TRANSPORTER_2"/>
    <property type="match status" value="1"/>
</dbReference>
<dbReference type="Pfam" id="PF00005">
    <property type="entry name" value="ABC_tran"/>
    <property type="match status" value="1"/>
</dbReference>
<dbReference type="InterPro" id="IPR027417">
    <property type="entry name" value="P-loop_NTPase"/>
</dbReference>
<dbReference type="OrthoDB" id="9804819at2"/>
<dbReference type="eggNOG" id="COG1131">
    <property type="taxonomic scope" value="Bacteria"/>
</dbReference>
<dbReference type="Proteomes" id="UP000053405">
    <property type="component" value="Unassembled WGS sequence"/>
</dbReference>
<keyword evidence="5" id="KW-1185">Reference proteome</keyword>
<dbReference type="Gene3D" id="3.40.50.300">
    <property type="entry name" value="P-loop containing nucleotide triphosphate hydrolases"/>
    <property type="match status" value="1"/>
</dbReference>
<dbReference type="PANTHER" id="PTHR43038">
    <property type="entry name" value="ATP-BINDING CASSETTE, SUB-FAMILY H, MEMBER 1"/>
    <property type="match status" value="1"/>
</dbReference>
<name>L7L9M5_9ACTN</name>
<dbReference type="PROSITE" id="PS00211">
    <property type="entry name" value="ABC_TRANSPORTER_1"/>
    <property type="match status" value="1"/>
</dbReference>
<proteinExistence type="predicted"/>
<evidence type="ECO:0000256" key="1">
    <source>
        <dbReference type="ARBA" id="ARBA00022741"/>
    </source>
</evidence>
<dbReference type="GO" id="GO:0016887">
    <property type="term" value="F:ATP hydrolysis activity"/>
    <property type="evidence" value="ECO:0007669"/>
    <property type="project" value="InterPro"/>
</dbReference>
<dbReference type="CDD" id="cd03230">
    <property type="entry name" value="ABC_DR_subfamily_A"/>
    <property type="match status" value="1"/>
</dbReference>
<dbReference type="RefSeq" id="WP_005939545.1">
    <property type="nucleotide sequence ID" value="NZ_ATVK01000010.1"/>
</dbReference>
<dbReference type="STRING" id="1121927.GOHSU_19_00510"/>
<gene>
    <name evidence="4" type="ORF">GOHSU_19_00510</name>
</gene>
<sequence>MTTDDAVVCTSLTVRRGRQRALDGIDASVARGAITGMLGPSGSGKSTLIRAIVGTQAHVQGTVTVLGRPAGSRALRARVGYVTQASAVYPDLTVRENIAYFARLQQRPGDIDDVLATVDLTALARHRARDLSGGQLRRVSIASALIGEPDLLILDEPTVGLDPVLRADLWHRFRRLADSGTTMLVSSHVMDEADHCDSLILLREGRLVATTTAAAMRAGTGCSSLDAAFLALLTESGPT</sequence>
<dbReference type="SMART" id="SM00382">
    <property type="entry name" value="AAA"/>
    <property type="match status" value="1"/>
</dbReference>